<gene>
    <name evidence="1" type="ORF">PQO05_14860</name>
</gene>
<proteinExistence type="predicted"/>
<dbReference type="RefSeq" id="WP_273628107.1">
    <property type="nucleotide sequence ID" value="NZ_CP117167.1"/>
</dbReference>
<dbReference type="EMBL" id="CP117167">
    <property type="protein sequence ID" value="WCT10011.1"/>
    <property type="molecule type" value="Genomic_DNA"/>
</dbReference>
<dbReference type="SUPFAM" id="SSF46894">
    <property type="entry name" value="C-terminal effector domain of the bipartite response regulators"/>
    <property type="match status" value="1"/>
</dbReference>
<evidence type="ECO:0008006" key="3">
    <source>
        <dbReference type="Google" id="ProtNLM"/>
    </source>
</evidence>
<evidence type="ECO:0000313" key="2">
    <source>
        <dbReference type="Proteomes" id="UP001216139"/>
    </source>
</evidence>
<organism evidence="1 2">
    <name type="scientific">Mucilaginibacter jinjuensis</name>
    <dbReference type="NCBI Taxonomy" id="1176721"/>
    <lineage>
        <taxon>Bacteria</taxon>
        <taxon>Pseudomonadati</taxon>
        <taxon>Bacteroidota</taxon>
        <taxon>Sphingobacteriia</taxon>
        <taxon>Sphingobacteriales</taxon>
        <taxon>Sphingobacteriaceae</taxon>
        <taxon>Mucilaginibacter</taxon>
    </lineage>
</organism>
<dbReference type="Proteomes" id="UP001216139">
    <property type="component" value="Chromosome"/>
</dbReference>
<protein>
    <recommendedName>
        <fullName evidence="3">DNA-binding NarL/FixJ family response regulator</fullName>
    </recommendedName>
</protein>
<sequence>MNADKLIVIGCDETAALSTILNSMNGFPYNIVSATKMSDLIGIVKSLNPDLVIINFRNNQFALNDFITFIKRPEIPILCLTRRQEQEDLSWSDTLIVFTYPYESMGNETYLRSRINSIFLLKEGSAKSMVSSTLLGAVIQKSNELGEGRNLSRYVLELDQKVEILLKVKDRIANLCGRVDDHVRAELTSIVNSIKKSANDHKLWEDFKLYFEQTDPDFLKVLSKKYPVLTPVDLKYCCYLKMNMSNDDIRNLLAINQDSVRTHKYRLKKKMSLGKEQDLRSYLKAVGQH</sequence>
<keyword evidence="2" id="KW-1185">Reference proteome</keyword>
<dbReference type="InterPro" id="IPR016032">
    <property type="entry name" value="Sig_transdc_resp-reg_C-effctor"/>
</dbReference>
<evidence type="ECO:0000313" key="1">
    <source>
        <dbReference type="EMBL" id="WCT10011.1"/>
    </source>
</evidence>
<name>A0ABY7T2P9_9SPHI</name>
<accession>A0ABY7T2P9</accession>
<reference evidence="1 2" key="1">
    <citation type="submission" date="2023-02" db="EMBL/GenBank/DDBJ databases">
        <title>Genome sequence of Mucilaginibacter jinjuensis strain KACC 16571.</title>
        <authorList>
            <person name="Kim S."/>
            <person name="Heo J."/>
            <person name="Kwon S.-W."/>
        </authorList>
    </citation>
    <scope>NUCLEOTIDE SEQUENCE [LARGE SCALE GENOMIC DNA]</scope>
    <source>
        <strain evidence="1 2">KACC 16571</strain>
    </source>
</reference>